<protein>
    <submittedName>
        <fullName evidence="2">Caspase recruitment domain-containing protein 11</fullName>
    </submittedName>
</protein>
<reference evidence="2 3" key="1">
    <citation type="submission" date="2019-03" db="EMBL/GenBank/DDBJ databases">
        <title>First draft genome of Liparis tanakae, snailfish: a comprehensive survey of snailfish specific genes.</title>
        <authorList>
            <person name="Kim W."/>
            <person name="Song I."/>
            <person name="Jeong J.-H."/>
            <person name="Kim D."/>
            <person name="Kim S."/>
            <person name="Ryu S."/>
            <person name="Song J.Y."/>
            <person name="Lee S.K."/>
        </authorList>
    </citation>
    <scope>NUCLEOTIDE SEQUENCE [LARGE SCALE GENOMIC DNA]</scope>
    <source>
        <tissue evidence="2">Muscle</tissue>
    </source>
</reference>
<gene>
    <name evidence="2" type="primary">CARD11_1</name>
    <name evidence="2" type="ORF">EYF80_042184</name>
</gene>
<evidence type="ECO:0000313" key="3">
    <source>
        <dbReference type="Proteomes" id="UP000314294"/>
    </source>
</evidence>
<organism evidence="2 3">
    <name type="scientific">Liparis tanakae</name>
    <name type="common">Tanaka's snailfish</name>
    <dbReference type="NCBI Taxonomy" id="230148"/>
    <lineage>
        <taxon>Eukaryota</taxon>
        <taxon>Metazoa</taxon>
        <taxon>Chordata</taxon>
        <taxon>Craniata</taxon>
        <taxon>Vertebrata</taxon>
        <taxon>Euteleostomi</taxon>
        <taxon>Actinopterygii</taxon>
        <taxon>Neopterygii</taxon>
        <taxon>Teleostei</taxon>
        <taxon>Neoteleostei</taxon>
        <taxon>Acanthomorphata</taxon>
        <taxon>Eupercaria</taxon>
        <taxon>Perciformes</taxon>
        <taxon>Cottioidei</taxon>
        <taxon>Cottales</taxon>
        <taxon>Liparidae</taxon>
        <taxon>Liparis</taxon>
    </lineage>
</organism>
<keyword evidence="3" id="KW-1185">Reference proteome</keyword>
<dbReference type="AlphaFoldDB" id="A0A4Z2G423"/>
<accession>A0A4Z2G423</accession>
<dbReference type="InterPro" id="IPR036034">
    <property type="entry name" value="PDZ_sf"/>
</dbReference>
<feature type="region of interest" description="Disordered" evidence="1">
    <location>
        <begin position="1"/>
        <end position="22"/>
    </location>
</feature>
<feature type="compositionally biased region" description="Low complexity" evidence="1">
    <location>
        <begin position="10"/>
        <end position="22"/>
    </location>
</feature>
<name>A0A4Z2G423_9TELE</name>
<evidence type="ECO:0000256" key="1">
    <source>
        <dbReference type="SAM" id="MobiDB-lite"/>
    </source>
</evidence>
<dbReference type="Proteomes" id="UP000314294">
    <property type="component" value="Unassembled WGS sequence"/>
</dbReference>
<evidence type="ECO:0000313" key="2">
    <source>
        <dbReference type="EMBL" id="TNN47623.1"/>
    </source>
</evidence>
<proteinExistence type="predicted"/>
<dbReference type="Gene3D" id="2.30.42.10">
    <property type="match status" value="1"/>
</dbReference>
<dbReference type="OrthoDB" id="8868836at2759"/>
<dbReference type="SUPFAM" id="SSF50156">
    <property type="entry name" value="PDZ domain-like"/>
    <property type="match status" value="1"/>
</dbReference>
<sequence>MLLAGRRPFRPSLSSFSRSSASLKPVQELSLLGEDLLADITLVGGNHSGLFISAVQSGSVAEKAGLREGHHLLLVGRSLAGPERMRGGADGRRSGGSMCVK</sequence>
<dbReference type="EMBL" id="SRLO01000732">
    <property type="protein sequence ID" value="TNN47623.1"/>
    <property type="molecule type" value="Genomic_DNA"/>
</dbReference>
<comment type="caution">
    <text evidence="2">The sequence shown here is derived from an EMBL/GenBank/DDBJ whole genome shotgun (WGS) entry which is preliminary data.</text>
</comment>